<dbReference type="SUPFAM" id="SSF55781">
    <property type="entry name" value="GAF domain-like"/>
    <property type="match status" value="1"/>
</dbReference>
<reference evidence="6 7" key="1">
    <citation type="journal article" date="2009" name="J. Bacteriol.">
        <title>Genome sequences of three Agrobacterium biovars help elucidate the evolution of multichromosome genomes in bacteria.</title>
        <authorList>
            <person name="Slater S.C."/>
            <person name="Goldman B.S."/>
            <person name="Goodner B."/>
            <person name="Setubal J.C."/>
            <person name="Farrand S.K."/>
            <person name="Nester E.W."/>
            <person name="Burr T.J."/>
            <person name="Banta L."/>
            <person name="Dickerman A.W."/>
            <person name="Paulsen I."/>
            <person name="Otten L."/>
            <person name="Suen G."/>
            <person name="Welch R."/>
            <person name="Almeida N.F."/>
            <person name="Arnold F."/>
            <person name="Burton O.T."/>
            <person name="Du Z."/>
            <person name="Ewing A."/>
            <person name="Godsy E."/>
            <person name="Heisel S."/>
            <person name="Houmiel K.L."/>
            <person name="Jhaveri J."/>
            <person name="Lu J."/>
            <person name="Miller N.M."/>
            <person name="Norton S."/>
            <person name="Chen Q."/>
            <person name="Phoolcharoen W."/>
            <person name="Ohlin V."/>
            <person name="Ondrusek D."/>
            <person name="Pride N."/>
            <person name="Stricklin S.L."/>
            <person name="Sun J."/>
            <person name="Wheeler C."/>
            <person name="Wilson L."/>
            <person name="Zhu H."/>
            <person name="Wood D.W."/>
        </authorList>
    </citation>
    <scope>NUCLEOTIDE SEQUENCE [LARGE SCALE GENOMIC DNA]</scope>
    <source>
        <strain evidence="7">K84 / ATCC BAA-868</strain>
        <plasmid evidence="6 7">pAtK84c</plasmid>
    </source>
</reference>
<dbReference type="HOGENOM" id="CLU_062618_0_1_5"/>
<evidence type="ECO:0000313" key="7">
    <source>
        <dbReference type="Proteomes" id="UP000001600"/>
    </source>
</evidence>
<evidence type="ECO:0000259" key="4">
    <source>
        <dbReference type="PROSITE" id="PS51077"/>
    </source>
</evidence>
<proteinExistence type="predicted"/>
<dbReference type="SMART" id="SM00346">
    <property type="entry name" value="HTH_ICLR"/>
    <property type="match status" value="1"/>
</dbReference>
<keyword evidence="1" id="KW-0805">Transcription regulation</keyword>
<keyword evidence="2" id="KW-0238">DNA-binding</keyword>
<keyword evidence="3" id="KW-0804">Transcription</keyword>
<dbReference type="Gene3D" id="3.30.450.40">
    <property type="match status" value="1"/>
</dbReference>
<dbReference type="Gene3D" id="1.10.10.10">
    <property type="entry name" value="Winged helix-like DNA-binding domain superfamily/Winged helix DNA-binding domain"/>
    <property type="match status" value="1"/>
</dbReference>
<evidence type="ECO:0000313" key="6">
    <source>
        <dbReference type="EMBL" id="ACM31180.1"/>
    </source>
</evidence>
<dbReference type="RefSeq" id="WP_012653176.1">
    <property type="nucleotide sequence ID" value="NC_011987.1"/>
</dbReference>
<evidence type="ECO:0000256" key="3">
    <source>
        <dbReference type="ARBA" id="ARBA00023163"/>
    </source>
</evidence>
<geneLocation type="plasmid" evidence="6 7">
    <name>pAtK84c</name>
</geneLocation>
<dbReference type="Proteomes" id="UP000001600">
    <property type="component" value="Plasmid pAtK84c"/>
</dbReference>
<organism evidence="6 7">
    <name type="scientific">Rhizobium rhizogenes (strain K84 / ATCC BAA-868)</name>
    <name type="common">Agrobacterium radiobacter</name>
    <dbReference type="NCBI Taxonomy" id="311403"/>
    <lineage>
        <taxon>Bacteria</taxon>
        <taxon>Pseudomonadati</taxon>
        <taxon>Pseudomonadota</taxon>
        <taxon>Alphaproteobacteria</taxon>
        <taxon>Hyphomicrobiales</taxon>
        <taxon>Rhizobiaceae</taxon>
        <taxon>Rhizobium/Agrobacterium group</taxon>
        <taxon>Rhizobium</taxon>
    </lineage>
</organism>
<protein>
    <submittedName>
        <fullName evidence="6">Regulatory protein, IclR family</fullName>
    </submittedName>
</protein>
<dbReference type="AlphaFoldDB" id="B9JPW1"/>
<dbReference type="GO" id="GO:0003700">
    <property type="term" value="F:DNA-binding transcription factor activity"/>
    <property type="evidence" value="ECO:0007669"/>
    <property type="project" value="TreeGrafter"/>
</dbReference>
<dbReference type="PANTHER" id="PTHR30136">
    <property type="entry name" value="HELIX-TURN-HELIX TRANSCRIPTIONAL REGULATOR, ICLR FAMILY"/>
    <property type="match status" value="1"/>
</dbReference>
<feature type="domain" description="HTH iclR-type" evidence="4">
    <location>
        <begin position="10"/>
        <end position="70"/>
    </location>
</feature>
<name>B9JPW1_RHIR8</name>
<dbReference type="KEGG" id="ara:Arad_12125"/>
<dbReference type="GO" id="GO:0045892">
    <property type="term" value="P:negative regulation of DNA-templated transcription"/>
    <property type="evidence" value="ECO:0007669"/>
    <property type="project" value="TreeGrafter"/>
</dbReference>
<dbReference type="PANTHER" id="PTHR30136:SF34">
    <property type="entry name" value="TRANSCRIPTIONAL REGULATOR"/>
    <property type="match status" value="1"/>
</dbReference>
<dbReference type="EMBL" id="CP000631">
    <property type="protein sequence ID" value="ACM31180.1"/>
    <property type="molecule type" value="Genomic_DNA"/>
</dbReference>
<dbReference type="InterPro" id="IPR005471">
    <property type="entry name" value="Tscrpt_reg_IclR_N"/>
</dbReference>
<dbReference type="SUPFAM" id="SSF46785">
    <property type="entry name" value="Winged helix' DNA-binding domain"/>
    <property type="match status" value="1"/>
</dbReference>
<dbReference type="GO" id="GO:0003677">
    <property type="term" value="F:DNA binding"/>
    <property type="evidence" value="ECO:0007669"/>
    <property type="project" value="UniProtKB-KW"/>
</dbReference>
<keyword evidence="6" id="KW-0614">Plasmid</keyword>
<sequence>MMTEDESTFVRSIARGLKVIEAMSAVQDGLSLSEVAMRVDLDRATARRILLTLQSLGYVRQAEKRFSLSPKVLGLGYAYLSGTPLWSVSAPYLMTAATAISGSCSIAVLQGSEAIYVARQTSGKRSLAQSVEIGTRFPLYCTSAGKVLLTRFSDDEFQEYTATTELNAFTTRTITSAPKLRTEVEHVRKQGWAISDQEYEDGVRSVAVPILDATGKTVAAMVASSQASRLVDDDWRAIADDHRRILIDALEPLAPLWWAQTPVR</sequence>
<dbReference type="PROSITE" id="PS51078">
    <property type="entry name" value="ICLR_ED"/>
    <property type="match status" value="1"/>
</dbReference>
<dbReference type="InterPro" id="IPR036388">
    <property type="entry name" value="WH-like_DNA-bd_sf"/>
</dbReference>
<dbReference type="Pfam" id="PF09339">
    <property type="entry name" value="HTH_IclR"/>
    <property type="match status" value="1"/>
</dbReference>
<evidence type="ECO:0000259" key="5">
    <source>
        <dbReference type="PROSITE" id="PS51078"/>
    </source>
</evidence>
<evidence type="ECO:0000256" key="1">
    <source>
        <dbReference type="ARBA" id="ARBA00023015"/>
    </source>
</evidence>
<dbReference type="Pfam" id="PF01614">
    <property type="entry name" value="IclR_C"/>
    <property type="match status" value="1"/>
</dbReference>
<dbReference type="InterPro" id="IPR029016">
    <property type="entry name" value="GAF-like_dom_sf"/>
</dbReference>
<dbReference type="InterPro" id="IPR014757">
    <property type="entry name" value="Tscrpt_reg_IclR_C"/>
</dbReference>
<feature type="domain" description="IclR-ED" evidence="5">
    <location>
        <begin position="71"/>
        <end position="259"/>
    </location>
</feature>
<dbReference type="PROSITE" id="PS51077">
    <property type="entry name" value="HTH_ICLR"/>
    <property type="match status" value="1"/>
</dbReference>
<gene>
    <name evidence="6" type="ordered locus">Arad_12125</name>
</gene>
<evidence type="ECO:0000256" key="2">
    <source>
        <dbReference type="ARBA" id="ARBA00023125"/>
    </source>
</evidence>
<dbReference type="InterPro" id="IPR036390">
    <property type="entry name" value="WH_DNA-bd_sf"/>
</dbReference>
<accession>B9JPW1</accession>
<dbReference type="InterPro" id="IPR050707">
    <property type="entry name" value="HTH_MetabolicPath_Reg"/>
</dbReference>